<dbReference type="RefSeq" id="WP_265965619.1">
    <property type="nucleotide sequence ID" value="NZ_JAPEVI010000003.1"/>
</dbReference>
<accession>A0ABT3R7S2</accession>
<feature type="signal peptide" evidence="1">
    <location>
        <begin position="1"/>
        <end position="29"/>
    </location>
</feature>
<dbReference type="Proteomes" id="UP001300261">
    <property type="component" value="Unassembled WGS sequence"/>
</dbReference>
<dbReference type="EMBL" id="JAPEVI010000003">
    <property type="protein sequence ID" value="MCX2725092.1"/>
    <property type="molecule type" value="Genomic_DNA"/>
</dbReference>
<organism evidence="2 3">
    <name type="scientific">Roseibium salinum</name>
    <dbReference type="NCBI Taxonomy" id="1604349"/>
    <lineage>
        <taxon>Bacteria</taxon>
        <taxon>Pseudomonadati</taxon>
        <taxon>Pseudomonadota</taxon>
        <taxon>Alphaproteobacteria</taxon>
        <taxon>Hyphomicrobiales</taxon>
        <taxon>Stappiaceae</taxon>
        <taxon>Roseibium</taxon>
    </lineage>
</organism>
<keyword evidence="3" id="KW-1185">Reference proteome</keyword>
<gene>
    <name evidence="2" type="ORF">ON753_22440</name>
</gene>
<evidence type="ECO:0000313" key="2">
    <source>
        <dbReference type="EMBL" id="MCX2725092.1"/>
    </source>
</evidence>
<name>A0ABT3R7S2_9HYPH</name>
<proteinExistence type="predicted"/>
<evidence type="ECO:0000313" key="3">
    <source>
        <dbReference type="Proteomes" id="UP001300261"/>
    </source>
</evidence>
<feature type="chain" id="PRO_5045092585" evidence="1">
    <location>
        <begin position="30"/>
        <end position="131"/>
    </location>
</feature>
<evidence type="ECO:0000256" key="1">
    <source>
        <dbReference type="SAM" id="SignalP"/>
    </source>
</evidence>
<protein>
    <submittedName>
        <fullName evidence="2">Uncharacterized protein</fullName>
    </submittedName>
</protein>
<comment type="caution">
    <text evidence="2">The sequence shown here is derived from an EMBL/GenBank/DDBJ whole genome shotgun (WGS) entry which is preliminary data.</text>
</comment>
<keyword evidence="1" id="KW-0732">Signal</keyword>
<reference evidence="2 3" key="1">
    <citation type="journal article" date="2016" name="Int. J. Syst. Evol. Microbiol.">
        <title>Labrenzia salina sp. nov., isolated from the rhizosphere of the halophyte Arthrocnemum macrostachyum.</title>
        <authorList>
            <person name="Camacho M."/>
            <person name="Redondo-Gomez S."/>
            <person name="Rodriguez-Llorente I."/>
            <person name="Rohde M."/>
            <person name="Sproer C."/>
            <person name="Schumann P."/>
            <person name="Klenk H.P."/>
            <person name="Montero-Calasanz M.D.C."/>
        </authorList>
    </citation>
    <scope>NUCLEOTIDE SEQUENCE [LARGE SCALE GENOMIC DNA]</scope>
    <source>
        <strain evidence="2 3">DSM 29163</strain>
    </source>
</reference>
<sequence>MKNEFLKRFALLSLSLAVFTGVSGQTAWAASYKNLASKGYKISKLTRSPSGSMGWYLTGEGKKYFCLLNVGVVYIGETGMGIFTSSGRLIEVDRATYHKHQGVSKTDAPQMSDLKAGRVRPRDVGVCTFAG</sequence>